<name>A0A8C5PUM7_9ANUR</name>
<dbReference type="InterPro" id="IPR050637">
    <property type="entry name" value="NLRP_innate_immun_reg"/>
</dbReference>
<evidence type="ECO:0000256" key="2">
    <source>
        <dbReference type="ARBA" id="ARBA00022490"/>
    </source>
</evidence>
<reference evidence="5" key="2">
    <citation type="submission" date="2025-09" db="UniProtKB">
        <authorList>
            <consortium name="Ensembl"/>
        </authorList>
    </citation>
    <scope>IDENTIFICATION</scope>
</reference>
<keyword evidence="6" id="KW-1185">Reference proteome</keyword>
<proteinExistence type="predicted"/>
<dbReference type="PANTHER" id="PTHR45690:SF19">
    <property type="entry name" value="NACHT, LRR AND PYD DOMAINS-CONTAINING PROTEIN 3"/>
    <property type="match status" value="1"/>
</dbReference>
<sequence length="946" mass="107031">MTSQRPRGGGGEDLTDPPAPKKSKTGVRVNYHPFVPIPVKSFKNHEAALIYLYNTQDEGLVRKTMSDMPELKIVGPCTDQELLAKALSYCLAKSNSIHRIIFDTCTISPETEELLSQGFQKCSELRIQHCRLTSICLDLLHSAVTNRTLITLNVSQSALSYKGVKNLCAGLGNQDCVVQELRLEHCDMTSFYFEELGSAITKNRSLVILDLSHNDPQDSGMKGLCEGLRDPLCNLKELRLRCCNLTSSCCDELHSVITNQYLLKLDLSLNDLQDSGVQLLCEGLRHRDCVLQKLRLERCGLTSSCCEDLLSVITTNQSLITLDLSRNNLQDSEVKRLYEGLRDPDCVLQELRLWDCCQTPFNKVDLLSSFITNRSLTTLDLSYKRRKNKTLKRLFVSLDRPDCVFQELRFCNCGLTSSSCVDLCSVIGTSRSLIKLDLSWNKLEDLGVKRLCEGLRGCILQELWLEHCDLTSSCCEDLYSVMINLPSLITLDLSHNNLRDSGVKRLSDGLWDPGCVLQELRLERCGLTSSCCEGLRYGITNRFLIKLDLSRNKLEDSGVERLCDGLRDPVCHLQELRLERCGLTSSCCEDLLSVITTNQSLITLDLSRNNLQVSGVKRLYEGLRDPDCVLQELRLWDCCQTPFNKVDLLSSFITNRSLTTLDLSYKRLGNKILHRLCVSLNRPDCVLQELRLQHCGLTSSSCLDLRSLIATSCSLIKLDLSWNKLEDFGVMLLCEGLRHHHCILQELRLEHCDLTSSCCEDLRSVMMRHHSLIILDLSHNKLRDSGLMSLCGGLWFPGCVLRELRLERCGLTSSCCEGLRYGITFTNRFLIKLDLSLNKLEDSGVKRLCDGLRDRSCRLQELRLESCGLTSSCCEGLYYGITNRFLIKLDLSRNKLEDLGVKRLCDGLRDRSCRLQELRLHRCNLTLSGIEYLLNTSNQSLEKLDI</sequence>
<dbReference type="InterPro" id="IPR032675">
    <property type="entry name" value="LRR_dom_sf"/>
</dbReference>
<evidence type="ECO:0000256" key="1">
    <source>
        <dbReference type="ARBA" id="ARBA00004496"/>
    </source>
</evidence>
<dbReference type="Gene3D" id="3.80.10.10">
    <property type="entry name" value="Ribonuclease Inhibitor"/>
    <property type="match status" value="5"/>
</dbReference>
<dbReference type="Pfam" id="PF13516">
    <property type="entry name" value="LRR_6"/>
    <property type="match status" value="11"/>
</dbReference>
<dbReference type="GO" id="GO:0050727">
    <property type="term" value="P:regulation of inflammatory response"/>
    <property type="evidence" value="ECO:0007669"/>
    <property type="project" value="TreeGrafter"/>
</dbReference>
<dbReference type="Ensembl" id="ENSLLET00000029120.1">
    <property type="protein sequence ID" value="ENSLLEP00000028025.1"/>
    <property type="gene ID" value="ENSLLEG00000017807.1"/>
</dbReference>
<dbReference type="PANTHER" id="PTHR45690">
    <property type="entry name" value="NACHT, LRR AND PYD DOMAINS-CONTAINING PROTEIN 12"/>
    <property type="match status" value="1"/>
</dbReference>
<protein>
    <submittedName>
        <fullName evidence="5">Uncharacterized protein</fullName>
    </submittedName>
</protein>
<dbReference type="SUPFAM" id="SSF52047">
    <property type="entry name" value="RNI-like"/>
    <property type="match status" value="4"/>
</dbReference>
<dbReference type="AlphaFoldDB" id="A0A8C5PUM7"/>
<dbReference type="Proteomes" id="UP000694569">
    <property type="component" value="Unplaced"/>
</dbReference>
<comment type="subcellular location">
    <subcellularLocation>
        <location evidence="1">Cytoplasm</location>
    </subcellularLocation>
</comment>
<evidence type="ECO:0000313" key="5">
    <source>
        <dbReference type="Ensembl" id="ENSLLEP00000028025.1"/>
    </source>
</evidence>
<keyword evidence="2" id="KW-0963">Cytoplasm</keyword>
<reference evidence="5" key="1">
    <citation type="submission" date="2025-08" db="UniProtKB">
        <authorList>
            <consortium name="Ensembl"/>
        </authorList>
    </citation>
    <scope>IDENTIFICATION</scope>
</reference>
<feature type="region of interest" description="Disordered" evidence="4">
    <location>
        <begin position="1"/>
        <end position="27"/>
    </location>
</feature>
<dbReference type="OrthoDB" id="120976at2759"/>
<dbReference type="InterPro" id="IPR001611">
    <property type="entry name" value="Leu-rich_rpt"/>
</dbReference>
<dbReference type="PROSITE" id="PS51450">
    <property type="entry name" value="LRR"/>
    <property type="match status" value="2"/>
</dbReference>
<dbReference type="GO" id="GO:0005737">
    <property type="term" value="C:cytoplasm"/>
    <property type="evidence" value="ECO:0007669"/>
    <property type="project" value="UniProtKB-SubCell"/>
</dbReference>
<keyword evidence="3" id="KW-0677">Repeat</keyword>
<dbReference type="PRINTS" id="PR00019">
    <property type="entry name" value="LEURICHRPT"/>
</dbReference>
<dbReference type="GeneTree" id="ENSGT00940000162005"/>
<accession>A0A8C5PUM7</accession>
<evidence type="ECO:0000256" key="3">
    <source>
        <dbReference type="ARBA" id="ARBA00022737"/>
    </source>
</evidence>
<dbReference type="SMART" id="SM00368">
    <property type="entry name" value="LRR_RI"/>
    <property type="match status" value="23"/>
</dbReference>
<evidence type="ECO:0000313" key="6">
    <source>
        <dbReference type="Proteomes" id="UP000694569"/>
    </source>
</evidence>
<evidence type="ECO:0000256" key="4">
    <source>
        <dbReference type="SAM" id="MobiDB-lite"/>
    </source>
</evidence>
<organism evidence="5 6">
    <name type="scientific">Leptobrachium leishanense</name>
    <name type="common">Leishan spiny toad</name>
    <dbReference type="NCBI Taxonomy" id="445787"/>
    <lineage>
        <taxon>Eukaryota</taxon>
        <taxon>Metazoa</taxon>
        <taxon>Chordata</taxon>
        <taxon>Craniata</taxon>
        <taxon>Vertebrata</taxon>
        <taxon>Euteleostomi</taxon>
        <taxon>Amphibia</taxon>
        <taxon>Batrachia</taxon>
        <taxon>Anura</taxon>
        <taxon>Pelobatoidea</taxon>
        <taxon>Megophryidae</taxon>
        <taxon>Leptobrachium</taxon>
    </lineage>
</organism>